<feature type="region of interest" description="Disordered" evidence="1">
    <location>
        <begin position="814"/>
        <end position="875"/>
    </location>
</feature>
<dbReference type="AlphaFoldDB" id="A6ZP33"/>
<sequence>MNDMAKPLPTPPTAEIRKSRSNSPKKAQKTNLSPNKNQNNEKNVPRSNGRTKNEHNSMDDEEFEFFHQFSREKVKGVIHVITAELKEKGPDVEFLMIPFRPEQTNDKLLTLLNQLFPLGNGQPVNEKKQLRIVSKADVWTLFQCLKYIWCRLPNSEIIGWKSYLEFKFREEDKKFPRKSFLEIMPQCLASPNHASIVYDFFDLIISISSNSRVNKMSARKISKMCAIWAFSKQIPNSDIQDYDFESAAMKSFAPNNSIQDGLDQWIPASDAMFHLLLAFLRSFVPQDLESAKLPRTLKSLLFNNQYPPRKSTAYTSETILTIPLVTLKTDVFSRKPWQLLERCNDLLDFSDHDAFEAREDYALLKSLFRKKNTVEGISRKMSQESRRLMKAMSTKHSTFQPGWAPRKCIENISHLKECIEVKRLDIDDYFIWTWLSSLSFEQTSEKKKIFGRSIILEFEFDGFKKWVVFQECDITLDYNKKGQLKKKTSAQSPTTEKELPPDDFELEDPPLSKSPTLSQTYKKFQAEVPQQSTVRRDSAPDNQGIYHTVISKNALTKNKHNVNLHSFEHKISKWNPLNNLRKKSGSNSSSSSFEEKSKDAPIREEYHTNKNHKSKKEERVLSQFSTLNPDEYQLPVIETGSSNFKIEIPELMYEHDDGDSDKLKNSQKRATDSAIEELNGMVEEMMINEPDDVKISITEAETFESLTKFDQYKPSNITDDDLQSSHSSAVHSLKLSTNTNDSCADSSKYTADRKLAEPRKISEESKVNDDSSSYYSPNINNLPASRMPSQPTYSNSDSKKAFTNESRLNVLQGAVSPSQQVTPKPYKNAPGDCVSPVQQKYYQNDRRNEMSPASAPVPPSAYSPARSPQFSTNSAGFKQNTITVPVRYKDPAHVLANQPHMTYRDQHNYPSHQQKQRPFQNNIVPPELKTRNQRADASPIPQHMVPVKQGVPHLPSNVPLYQQMERMNPNHQHPVNTYKVTQPPHHNNTTNAYGNSRAGNAHMLDGKWSNNPPQMVPKGVRPNQYPQQHVNRYSPQAQPVVPAEYYNGPPPMRAPPMMSHMVPAQEPIRYTAGANRRSFPQDMQQNAYSVPAQPMGAVNSEFYLPEAPQGNKLHGNINKRQERKKLYDNIRSGNFGI</sequence>
<dbReference type="PANTHER" id="PTHR28093:SF1">
    <property type="entry name" value="MORPHOGENESIS-RELATED PROTEIN MSB1"/>
    <property type="match status" value="1"/>
</dbReference>
<feature type="compositionally biased region" description="Polar residues" evidence="1">
    <location>
        <begin position="736"/>
        <end position="749"/>
    </location>
</feature>
<dbReference type="OrthoDB" id="3362494at2759"/>
<dbReference type="GO" id="GO:0005934">
    <property type="term" value="C:cellular bud tip"/>
    <property type="evidence" value="ECO:0007669"/>
    <property type="project" value="TreeGrafter"/>
</dbReference>
<dbReference type="GO" id="GO:0005935">
    <property type="term" value="C:cellular bud neck"/>
    <property type="evidence" value="ECO:0007669"/>
    <property type="project" value="TreeGrafter"/>
</dbReference>
<dbReference type="Proteomes" id="UP000007060">
    <property type="component" value="Unassembled WGS sequence"/>
</dbReference>
<feature type="compositionally biased region" description="Basic and acidic residues" evidence="1">
    <location>
        <begin position="593"/>
        <end position="608"/>
    </location>
</feature>
<feature type="domain" description="Meiotically up-regulated protein Msb1/Mug8" evidence="2">
    <location>
        <begin position="68"/>
        <end position="472"/>
    </location>
</feature>
<dbReference type="EMBL" id="AAFW02000031">
    <property type="protein sequence ID" value="EDN63717.1"/>
    <property type="molecule type" value="Genomic_DNA"/>
</dbReference>
<feature type="compositionally biased region" description="Polar residues" evidence="1">
    <location>
        <begin position="770"/>
        <end position="796"/>
    </location>
</feature>
<dbReference type="CDD" id="cd04401">
    <property type="entry name" value="RhoGAP_fMSB1"/>
    <property type="match status" value="1"/>
</dbReference>
<evidence type="ECO:0000259" key="2">
    <source>
        <dbReference type="Pfam" id="PF08101"/>
    </source>
</evidence>
<evidence type="ECO:0000313" key="4">
    <source>
        <dbReference type="Proteomes" id="UP000007060"/>
    </source>
</evidence>
<feature type="region of interest" description="Disordered" evidence="1">
    <location>
        <begin position="483"/>
        <end position="520"/>
    </location>
</feature>
<evidence type="ECO:0000313" key="3">
    <source>
        <dbReference type="EMBL" id="EDN63717.1"/>
    </source>
</evidence>
<feature type="compositionally biased region" description="Polar residues" evidence="1">
    <location>
        <begin position="21"/>
        <end position="50"/>
    </location>
</feature>
<feature type="region of interest" description="Disordered" evidence="1">
    <location>
        <begin position="577"/>
        <end position="620"/>
    </location>
</feature>
<organism evidence="3 4">
    <name type="scientific">Saccharomyces cerevisiae (strain YJM789)</name>
    <name type="common">Baker's yeast</name>
    <dbReference type="NCBI Taxonomy" id="307796"/>
    <lineage>
        <taxon>Eukaryota</taxon>
        <taxon>Fungi</taxon>
        <taxon>Dikarya</taxon>
        <taxon>Ascomycota</taxon>
        <taxon>Saccharomycotina</taxon>
        <taxon>Saccharomycetes</taxon>
        <taxon>Saccharomycetales</taxon>
        <taxon>Saccharomycetaceae</taxon>
        <taxon>Saccharomyces</taxon>
    </lineage>
</organism>
<feature type="region of interest" description="Disordered" evidence="1">
    <location>
        <begin position="736"/>
        <end position="799"/>
    </location>
</feature>
<dbReference type="InterPro" id="IPR037508">
    <property type="entry name" value="Msb1/Mug8"/>
</dbReference>
<name>A6ZP33_YEAS7</name>
<protein>
    <submittedName>
        <fullName evidence="3">Multicopy suppressor of a budding defect</fullName>
    </submittedName>
</protein>
<dbReference type="InterPro" id="IPR012965">
    <property type="entry name" value="Msb1/Mug8_dom"/>
</dbReference>
<dbReference type="HOGENOM" id="CLU_004952_0_0_1"/>
<feature type="region of interest" description="Disordered" evidence="1">
    <location>
        <begin position="1"/>
        <end position="59"/>
    </location>
</feature>
<dbReference type="Pfam" id="PF08101">
    <property type="entry name" value="Msb1-Mug8_dom"/>
    <property type="match status" value="1"/>
</dbReference>
<dbReference type="PANTHER" id="PTHR28093">
    <property type="entry name" value="MORPHOGENESIS-RELATED PROTEIN MSB1"/>
    <property type="match status" value="1"/>
</dbReference>
<comment type="caution">
    <text evidence="3">The sequence shown here is derived from an EMBL/GenBank/DDBJ whole genome shotgun (WGS) entry which is preliminary data.</text>
</comment>
<proteinExistence type="predicted"/>
<accession>A6ZP33</accession>
<feature type="compositionally biased region" description="Basic and acidic residues" evidence="1">
    <location>
        <begin position="750"/>
        <end position="769"/>
    </location>
</feature>
<gene>
    <name evidence="3" type="primary">MSB1</name>
    <name evidence="3" type="ORF">SCY_5248</name>
</gene>
<evidence type="ECO:0000256" key="1">
    <source>
        <dbReference type="SAM" id="MobiDB-lite"/>
    </source>
</evidence>
<reference evidence="3 4" key="1">
    <citation type="journal article" date="2007" name="Proc. Natl. Acad. Sci. U.S.A.">
        <title>Genome sequencing and comparative analysis of Saccharomyces cerevisiae strain YJM789.</title>
        <authorList>
            <person name="Wei W."/>
            <person name="McCusker J.H."/>
            <person name="Hyman R.W."/>
            <person name="Jones T."/>
            <person name="Ning Y."/>
            <person name="Cao Z."/>
            <person name="Gu Z."/>
            <person name="Bruno D."/>
            <person name="Miranda M."/>
            <person name="Nguyen M."/>
            <person name="Wilhelmy J."/>
            <person name="Komp C."/>
            <person name="Tamse R."/>
            <person name="Wang X."/>
            <person name="Jia P."/>
            <person name="Luedi P."/>
            <person name="Oefner P.J."/>
            <person name="David L."/>
            <person name="Dietrich F.S."/>
            <person name="Li Y."/>
            <person name="Davis R.W."/>
            <person name="Steinmetz L.M."/>
        </authorList>
    </citation>
    <scope>NUCLEOTIDE SEQUENCE [LARGE SCALE GENOMIC DNA]</scope>
    <source>
        <strain evidence="3 4">YJM789</strain>
    </source>
</reference>